<comment type="caution">
    <text evidence="2">The sequence shown here is derived from an EMBL/GenBank/DDBJ whole genome shotgun (WGS) entry which is preliminary data.</text>
</comment>
<name>X0X0A1_9ZZZZ</name>
<evidence type="ECO:0000313" key="2">
    <source>
        <dbReference type="EMBL" id="GAG36619.1"/>
    </source>
</evidence>
<evidence type="ECO:0000256" key="1">
    <source>
        <dbReference type="SAM" id="MobiDB-lite"/>
    </source>
</evidence>
<accession>X0X0A1</accession>
<feature type="non-terminal residue" evidence="2">
    <location>
        <position position="31"/>
    </location>
</feature>
<protein>
    <submittedName>
        <fullName evidence="2">Uncharacterized protein</fullName>
    </submittedName>
</protein>
<dbReference type="EMBL" id="BARS01043157">
    <property type="protein sequence ID" value="GAG36619.1"/>
    <property type="molecule type" value="Genomic_DNA"/>
</dbReference>
<reference evidence="2" key="1">
    <citation type="journal article" date="2014" name="Front. Microbiol.">
        <title>High frequency of phylogenetically diverse reductive dehalogenase-homologous genes in deep subseafloor sedimentary metagenomes.</title>
        <authorList>
            <person name="Kawai M."/>
            <person name="Futagami T."/>
            <person name="Toyoda A."/>
            <person name="Takaki Y."/>
            <person name="Nishi S."/>
            <person name="Hori S."/>
            <person name="Arai W."/>
            <person name="Tsubouchi T."/>
            <person name="Morono Y."/>
            <person name="Uchiyama I."/>
            <person name="Ito T."/>
            <person name="Fujiyama A."/>
            <person name="Inagaki F."/>
            <person name="Takami H."/>
        </authorList>
    </citation>
    <scope>NUCLEOTIDE SEQUENCE</scope>
    <source>
        <strain evidence="2">Expedition CK06-06</strain>
    </source>
</reference>
<sequence length="31" mass="3297">MPSEGPVSGPQQEVASLDETARARELEDLLA</sequence>
<proteinExistence type="predicted"/>
<feature type="region of interest" description="Disordered" evidence="1">
    <location>
        <begin position="1"/>
        <end position="20"/>
    </location>
</feature>
<gene>
    <name evidence="2" type="ORF">S01H1_65381</name>
</gene>
<organism evidence="2">
    <name type="scientific">marine sediment metagenome</name>
    <dbReference type="NCBI Taxonomy" id="412755"/>
    <lineage>
        <taxon>unclassified sequences</taxon>
        <taxon>metagenomes</taxon>
        <taxon>ecological metagenomes</taxon>
    </lineage>
</organism>
<dbReference type="AlphaFoldDB" id="X0X0A1"/>